<comment type="caution">
    <text evidence="8">The sequence shown here is derived from an EMBL/GenBank/DDBJ whole genome shotgun (WGS) entry which is preliminary data.</text>
</comment>
<dbReference type="PANTHER" id="PTHR45677">
    <property type="entry name" value="GLUTAMATE DECARBOXYLASE-RELATED"/>
    <property type="match status" value="1"/>
</dbReference>
<dbReference type="GO" id="GO:0008483">
    <property type="term" value="F:transaminase activity"/>
    <property type="evidence" value="ECO:0007669"/>
    <property type="project" value="UniProtKB-KW"/>
</dbReference>
<evidence type="ECO:0000256" key="4">
    <source>
        <dbReference type="ARBA" id="ARBA00022898"/>
    </source>
</evidence>
<dbReference type="EMBL" id="WELI01000002">
    <property type="protein sequence ID" value="KAB7732028.1"/>
    <property type="molecule type" value="Genomic_DNA"/>
</dbReference>
<reference evidence="8 9" key="1">
    <citation type="submission" date="2019-10" db="EMBL/GenBank/DDBJ databases">
        <title>Rudanella paleaurantiibacter sp. nov., isolated from sludge.</title>
        <authorList>
            <person name="Xu S.Q."/>
        </authorList>
    </citation>
    <scope>NUCLEOTIDE SEQUENCE [LARGE SCALE GENOMIC DNA]</scope>
    <source>
        <strain evidence="8 9">HX-22-17</strain>
    </source>
</reference>
<organism evidence="8 9">
    <name type="scientific">Rudanella paleaurantiibacter</name>
    <dbReference type="NCBI Taxonomy" id="2614655"/>
    <lineage>
        <taxon>Bacteria</taxon>
        <taxon>Pseudomonadati</taxon>
        <taxon>Bacteroidota</taxon>
        <taxon>Cytophagia</taxon>
        <taxon>Cytophagales</taxon>
        <taxon>Cytophagaceae</taxon>
        <taxon>Rudanella</taxon>
    </lineage>
</organism>
<keyword evidence="8" id="KW-0808">Transferase</keyword>
<dbReference type="InterPro" id="IPR015424">
    <property type="entry name" value="PyrdxlP-dep_Trfase"/>
</dbReference>
<dbReference type="RefSeq" id="WP_152123603.1">
    <property type="nucleotide sequence ID" value="NZ_WELI01000002.1"/>
</dbReference>
<dbReference type="GO" id="GO:0016831">
    <property type="term" value="F:carboxy-lyase activity"/>
    <property type="evidence" value="ECO:0007669"/>
    <property type="project" value="UniProtKB-KW"/>
</dbReference>
<dbReference type="InterPro" id="IPR010977">
    <property type="entry name" value="Aromatic_deC"/>
</dbReference>
<name>A0A7J5U313_9BACT</name>
<dbReference type="InterPro" id="IPR002129">
    <property type="entry name" value="PyrdxlP-dep_de-COase"/>
</dbReference>
<feature type="modified residue" description="N6-(pyridoxal phosphate)lysine" evidence="6">
    <location>
        <position position="326"/>
    </location>
</feature>
<dbReference type="AlphaFoldDB" id="A0A7J5U313"/>
<evidence type="ECO:0000313" key="9">
    <source>
        <dbReference type="Proteomes" id="UP000488299"/>
    </source>
</evidence>
<dbReference type="GO" id="GO:0030170">
    <property type="term" value="F:pyridoxal phosphate binding"/>
    <property type="evidence" value="ECO:0007669"/>
    <property type="project" value="InterPro"/>
</dbReference>
<dbReference type="PRINTS" id="PR00800">
    <property type="entry name" value="YHDCRBOXLASE"/>
</dbReference>
<evidence type="ECO:0000256" key="1">
    <source>
        <dbReference type="ARBA" id="ARBA00001933"/>
    </source>
</evidence>
<dbReference type="SUPFAM" id="SSF53383">
    <property type="entry name" value="PLP-dependent transferases"/>
    <property type="match status" value="1"/>
</dbReference>
<protein>
    <submittedName>
        <fullName evidence="8">Aminotransferase class I/II-fold pyridoxal phosphate-dependent enzyme</fullName>
    </submittedName>
</protein>
<keyword evidence="9" id="KW-1185">Reference proteome</keyword>
<dbReference type="Gene3D" id="3.90.1150.170">
    <property type="match status" value="1"/>
</dbReference>
<keyword evidence="4 6" id="KW-0663">Pyridoxal phosphate</keyword>
<dbReference type="Proteomes" id="UP000488299">
    <property type="component" value="Unassembled WGS sequence"/>
</dbReference>
<evidence type="ECO:0000313" key="8">
    <source>
        <dbReference type="EMBL" id="KAB7732028.1"/>
    </source>
</evidence>
<dbReference type="PANTHER" id="PTHR45677:SF8">
    <property type="entry name" value="CYSTEINE SULFINIC ACID DECARBOXYLASE"/>
    <property type="match status" value="1"/>
</dbReference>
<proteinExistence type="inferred from homology"/>
<keyword evidence="8" id="KW-0032">Aminotransferase</keyword>
<dbReference type="GO" id="GO:0006520">
    <property type="term" value="P:amino acid metabolic process"/>
    <property type="evidence" value="ECO:0007669"/>
    <property type="project" value="InterPro"/>
</dbReference>
<gene>
    <name evidence="8" type="ORF">F5984_07370</name>
</gene>
<dbReference type="GO" id="GO:0005737">
    <property type="term" value="C:cytoplasm"/>
    <property type="evidence" value="ECO:0007669"/>
    <property type="project" value="TreeGrafter"/>
</dbReference>
<evidence type="ECO:0000256" key="3">
    <source>
        <dbReference type="ARBA" id="ARBA00022793"/>
    </source>
</evidence>
<dbReference type="Pfam" id="PF00282">
    <property type="entry name" value="Pyridoxal_deC"/>
    <property type="match status" value="1"/>
</dbReference>
<comment type="cofactor">
    <cofactor evidence="1 6 7">
        <name>pyridoxal 5'-phosphate</name>
        <dbReference type="ChEBI" id="CHEBI:597326"/>
    </cofactor>
</comment>
<dbReference type="InterPro" id="IPR015421">
    <property type="entry name" value="PyrdxlP-dep_Trfase_major"/>
</dbReference>
<evidence type="ECO:0000256" key="6">
    <source>
        <dbReference type="PIRSR" id="PIRSR602129-50"/>
    </source>
</evidence>
<evidence type="ECO:0000256" key="7">
    <source>
        <dbReference type="RuleBase" id="RU000382"/>
    </source>
</evidence>
<evidence type="ECO:0000256" key="2">
    <source>
        <dbReference type="ARBA" id="ARBA00009533"/>
    </source>
</evidence>
<dbReference type="Gene3D" id="3.40.640.10">
    <property type="entry name" value="Type I PLP-dependent aspartate aminotransferase-like (Major domain)"/>
    <property type="match status" value="1"/>
</dbReference>
<sequence length="506" mass="55563">MVSDELSAKVSVTAYATNFAPLWLFVNMSPLLTSAYSPDTFRQQGHALVDLLADFLNNAQSGEQPPLHYREPDDELAFWQHDFEQPANPDPTAVWKNLLTHSIQLHNPRFMGHQVSAPLPVSALTSALTSLLNNGQAVYEMGMAGNALERVLTRWLSERLGLGPEAGGLMTSGGTLANLTALLTARALKAPTDVWAEGSTDRLAIMVSEEAHYCVDRAARIMGLGSAGIIKVPTNERFQLRTNLLEPYLKQAQADGLTVFAVIGSACSTSTGSYDNLTAIADFCEQHNLWFHADGAHGGVAALSDTYRPLVRGIERADSVVVDFHKMMMMPALVTAVLYRRDADAFRTFQQKAQYLWADANSPDWFNSGKRAFECTKLMMSAKVYTALKTYGEALFTEHVEAQYGLARAFAGHITEQPDFEVAVSPESNIVCFRYIGAGIAADRVSALNSAIRQAMLTGGPFYLVQTNLRGQTWLRVSIMNPLTTLDHLKELLDAVRKLGQFIQPI</sequence>
<keyword evidence="5 7" id="KW-0456">Lyase</keyword>
<keyword evidence="3" id="KW-0210">Decarboxylase</keyword>
<dbReference type="GO" id="GO:0019752">
    <property type="term" value="P:carboxylic acid metabolic process"/>
    <property type="evidence" value="ECO:0007669"/>
    <property type="project" value="InterPro"/>
</dbReference>
<accession>A0A7J5U313</accession>
<evidence type="ECO:0000256" key="5">
    <source>
        <dbReference type="ARBA" id="ARBA00023239"/>
    </source>
</evidence>
<comment type="similarity">
    <text evidence="2 7">Belongs to the group II decarboxylase family.</text>
</comment>